<proteinExistence type="predicted"/>
<reference evidence="3 4" key="1">
    <citation type="submission" date="2018-06" db="EMBL/GenBank/DDBJ databases">
        <title>Genomic Encyclopedia of Archaeal and Bacterial Type Strains, Phase II (KMG-II): from individual species to whole genera.</title>
        <authorList>
            <person name="Goeker M."/>
        </authorList>
    </citation>
    <scope>NUCLEOTIDE SEQUENCE [LARGE SCALE GENOMIC DNA]</scope>
    <source>
        <strain evidence="3 4">DSM 25663</strain>
    </source>
</reference>
<name>A0A328YJK5_9FLAO</name>
<dbReference type="PANTHER" id="PTHR46797:SF1">
    <property type="entry name" value="METHYLPHOSPHONATE SYNTHASE"/>
    <property type="match status" value="1"/>
</dbReference>
<feature type="domain" description="HTH cro/C1-type" evidence="2">
    <location>
        <begin position="14"/>
        <end position="68"/>
    </location>
</feature>
<evidence type="ECO:0000259" key="2">
    <source>
        <dbReference type="PROSITE" id="PS50943"/>
    </source>
</evidence>
<dbReference type="Pfam" id="PF01381">
    <property type="entry name" value="HTH_3"/>
    <property type="match status" value="1"/>
</dbReference>
<sequence>MSDNSIQINVGKQIQKLRESKGLSQQDLAAKCNFEKSNMSRLEAGRVNPTLSTLEKVAKALEVTLIELFSF</sequence>
<dbReference type="Proteomes" id="UP000248840">
    <property type="component" value="Unassembled WGS sequence"/>
</dbReference>
<dbReference type="SMART" id="SM00530">
    <property type="entry name" value="HTH_XRE"/>
    <property type="match status" value="1"/>
</dbReference>
<dbReference type="PROSITE" id="PS50943">
    <property type="entry name" value="HTH_CROC1"/>
    <property type="match status" value="1"/>
</dbReference>
<dbReference type="CDD" id="cd00093">
    <property type="entry name" value="HTH_XRE"/>
    <property type="match status" value="1"/>
</dbReference>
<evidence type="ECO:0000256" key="1">
    <source>
        <dbReference type="ARBA" id="ARBA00023125"/>
    </source>
</evidence>
<keyword evidence="1" id="KW-0238">DNA-binding</keyword>
<dbReference type="RefSeq" id="WP_112112383.1">
    <property type="nucleotide sequence ID" value="NZ_QLSZ01000002.1"/>
</dbReference>
<comment type="caution">
    <text evidence="3">The sequence shown here is derived from an EMBL/GenBank/DDBJ whole genome shotgun (WGS) entry which is preliminary data.</text>
</comment>
<organism evidence="3 4">
    <name type="scientific">Flavobacterium aciduliphilum</name>
    <dbReference type="NCBI Taxonomy" id="1101402"/>
    <lineage>
        <taxon>Bacteria</taxon>
        <taxon>Pseudomonadati</taxon>
        <taxon>Bacteroidota</taxon>
        <taxon>Flavobacteriia</taxon>
        <taxon>Flavobacteriales</taxon>
        <taxon>Flavobacteriaceae</taxon>
        <taxon>Flavobacterium</taxon>
    </lineage>
</organism>
<dbReference type="AlphaFoldDB" id="A0A328YJK5"/>
<accession>A0A328YJK5</accession>
<dbReference type="OrthoDB" id="2902336at2"/>
<keyword evidence="4" id="KW-1185">Reference proteome</keyword>
<dbReference type="InterPro" id="IPR050807">
    <property type="entry name" value="TransReg_Diox_bact_type"/>
</dbReference>
<evidence type="ECO:0000313" key="4">
    <source>
        <dbReference type="Proteomes" id="UP000248840"/>
    </source>
</evidence>
<dbReference type="Gene3D" id="1.10.260.40">
    <property type="entry name" value="lambda repressor-like DNA-binding domains"/>
    <property type="match status" value="1"/>
</dbReference>
<dbReference type="InterPro" id="IPR010982">
    <property type="entry name" value="Lambda_DNA-bd_dom_sf"/>
</dbReference>
<dbReference type="PANTHER" id="PTHR46797">
    <property type="entry name" value="HTH-TYPE TRANSCRIPTIONAL REGULATOR"/>
    <property type="match status" value="1"/>
</dbReference>
<dbReference type="EMBL" id="QLSZ01000002">
    <property type="protein sequence ID" value="RAR74241.1"/>
    <property type="molecule type" value="Genomic_DNA"/>
</dbReference>
<evidence type="ECO:0000313" key="3">
    <source>
        <dbReference type="EMBL" id="RAR74241.1"/>
    </source>
</evidence>
<dbReference type="SUPFAM" id="SSF47413">
    <property type="entry name" value="lambda repressor-like DNA-binding domains"/>
    <property type="match status" value="1"/>
</dbReference>
<dbReference type="InterPro" id="IPR001387">
    <property type="entry name" value="Cro/C1-type_HTH"/>
</dbReference>
<dbReference type="GO" id="GO:0003700">
    <property type="term" value="F:DNA-binding transcription factor activity"/>
    <property type="evidence" value="ECO:0007669"/>
    <property type="project" value="TreeGrafter"/>
</dbReference>
<gene>
    <name evidence="3" type="ORF">CLV55_102174</name>
</gene>
<dbReference type="GO" id="GO:0005829">
    <property type="term" value="C:cytosol"/>
    <property type="evidence" value="ECO:0007669"/>
    <property type="project" value="TreeGrafter"/>
</dbReference>
<dbReference type="GO" id="GO:0003677">
    <property type="term" value="F:DNA binding"/>
    <property type="evidence" value="ECO:0007669"/>
    <property type="project" value="UniProtKB-KW"/>
</dbReference>
<protein>
    <submittedName>
        <fullName evidence="3">Helix-turn-helix protein</fullName>
    </submittedName>
</protein>